<dbReference type="Pfam" id="PF15866">
    <property type="entry name" value="DUF4729"/>
    <property type="match status" value="1"/>
</dbReference>
<protein>
    <recommendedName>
        <fullName evidence="1">DUF4729 domain-containing protein</fullName>
    </recommendedName>
</protein>
<name>A0A7R8YYX3_HERIL</name>
<organism evidence="2 3">
    <name type="scientific">Hermetia illucens</name>
    <name type="common">Black soldier fly</name>
    <dbReference type="NCBI Taxonomy" id="343691"/>
    <lineage>
        <taxon>Eukaryota</taxon>
        <taxon>Metazoa</taxon>
        <taxon>Ecdysozoa</taxon>
        <taxon>Arthropoda</taxon>
        <taxon>Hexapoda</taxon>
        <taxon>Insecta</taxon>
        <taxon>Pterygota</taxon>
        <taxon>Neoptera</taxon>
        <taxon>Endopterygota</taxon>
        <taxon>Diptera</taxon>
        <taxon>Brachycera</taxon>
        <taxon>Stratiomyomorpha</taxon>
        <taxon>Stratiomyidae</taxon>
        <taxon>Hermetiinae</taxon>
        <taxon>Hermetia</taxon>
    </lineage>
</organism>
<dbReference type="OrthoDB" id="7736976at2759"/>
<keyword evidence="3" id="KW-1185">Reference proteome</keyword>
<dbReference type="AlphaFoldDB" id="A0A7R8YYX3"/>
<gene>
    <name evidence="2" type="ORF">HERILL_LOCUS12419</name>
</gene>
<dbReference type="EMBL" id="LR899013">
    <property type="protein sequence ID" value="CAD7089900.1"/>
    <property type="molecule type" value="Genomic_DNA"/>
</dbReference>
<reference evidence="2 3" key="1">
    <citation type="submission" date="2020-11" db="EMBL/GenBank/DDBJ databases">
        <authorList>
            <person name="Wallbank WR R."/>
            <person name="Pardo Diaz C."/>
            <person name="Kozak K."/>
            <person name="Martin S."/>
            <person name="Jiggins C."/>
            <person name="Moest M."/>
            <person name="Warren A I."/>
            <person name="Generalovic N T."/>
            <person name="Byers J.R.P. K."/>
            <person name="Montejo-Kovacevich G."/>
            <person name="Yen C E."/>
        </authorList>
    </citation>
    <scope>NUCLEOTIDE SEQUENCE [LARGE SCALE GENOMIC DNA]</scope>
</reference>
<evidence type="ECO:0000313" key="2">
    <source>
        <dbReference type="EMBL" id="CAD7089900.1"/>
    </source>
</evidence>
<dbReference type="OMA" id="RTTWYAQ"/>
<dbReference type="InterPro" id="IPR031732">
    <property type="entry name" value="DUF4729"/>
</dbReference>
<evidence type="ECO:0000259" key="1">
    <source>
        <dbReference type="Pfam" id="PF15866"/>
    </source>
</evidence>
<evidence type="ECO:0000313" key="3">
    <source>
        <dbReference type="Proteomes" id="UP000594454"/>
    </source>
</evidence>
<dbReference type="InParanoid" id="A0A7R8YYX3"/>
<proteinExistence type="predicted"/>
<dbReference type="Proteomes" id="UP000594454">
    <property type="component" value="Chromosome 5"/>
</dbReference>
<sequence length="348" mass="40013">MSNKMKSCKNCDAMQEFSEGTGPPRKKFNQPTMYDHMESYCKFKRMKAHEEELQAAKEKCIIQNSKFTNLTIEPSKLDECLRNFSTQNLVKFKMKSNENEEFEYEAERRFLDEVARKNANSVDSLINISRSPINCPVTACSQTIGITSVLSHFLRDHKQCFPVDFQDIDGNRRSVLIFDESIFNYNENICLGILAYGGKDSNEGNRPAQAGICRANSFLPEKYSHFFHHLPILIMGCKTSLNFILADKELGEQLFDPEDKSKDIIILWLATVETTKTIHCTITAFDHDMTSSRSTIVEVRNLKYPQNPSVFMADDINYLMLNRGEINILSMNEQASIEIEIFIHEFDD</sequence>
<feature type="domain" description="DUF4729" evidence="1">
    <location>
        <begin position="134"/>
        <end position="330"/>
    </location>
</feature>
<accession>A0A7R8YYX3</accession>